<evidence type="ECO:0000256" key="2">
    <source>
        <dbReference type="ARBA" id="ARBA00022723"/>
    </source>
</evidence>
<comment type="subcellular location">
    <subcellularLocation>
        <location evidence="6">Nucleus</location>
    </subcellularLocation>
</comment>
<dbReference type="InterPro" id="IPR031052">
    <property type="entry name" value="FHY3/FAR1"/>
</dbReference>
<keyword evidence="6" id="KW-0539">Nucleus</keyword>
<evidence type="ECO:0000256" key="1">
    <source>
        <dbReference type="ARBA" id="ARBA00005889"/>
    </source>
</evidence>
<dbReference type="AlphaFoldDB" id="A0ABD1PUC2"/>
<dbReference type="EMBL" id="JBFOLK010000013">
    <property type="protein sequence ID" value="KAL2467455.1"/>
    <property type="molecule type" value="Genomic_DNA"/>
</dbReference>
<dbReference type="InterPro" id="IPR004330">
    <property type="entry name" value="FAR1_DNA_bnd_dom"/>
</dbReference>
<evidence type="ECO:0000256" key="3">
    <source>
        <dbReference type="ARBA" id="ARBA00022771"/>
    </source>
</evidence>
<reference evidence="10" key="1">
    <citation type="submission" date="2024-07" db="EMBL/GenBank/DDBJ databases">
        <title>Two chromosome-level genome assemblies of Korean endemic species Abeliophyllum distichum and Forsythia ovata (Oleaceae).</title>
        <authorList>
            <person name="Jang H."/>
        </authorList>
    </citation>
    <scope>NUCLEOTIDE SEQUENCE [LARGE SCALE GENOMIC DNA]</scope>
</reference>
<comment type="caution">
    <text evidence="9">The sequence shown here is derived from an EMBL/GenBank/DDBJ whole genome shotgun (WGS) entry which is preliminary data.</text>
</comment>
<dbReference type="InterPro" id="IPR018289">
    <property type="entry name" value="MULE_transposase_dom"/>
</dbReference>
<dbReference type="InterPro" id="IPR007527">
    <property type="entry name" value="Znf_SWIM"/>
</dbReference>
<organism evidence="9 10">
    <name type="scientific">Abeliophyllum distichum</name>
    <dbReference type="NCBI Taxonomy" id="126358"/>
    <lineage>
        <taxon>Eukaryota</taxon>
        <taxon>Viridiplantae</taxon>
        <taxon>Streptophyta</taxon>
        <taxon>Embryophyta</taxon>
        <taxon>Tracheophyta</taxon>
        <taxon>Spermatophyta</taxon>
        <taxon>Magnoliopsida</taxon>
        <taxon>eudicotyledons</taxon>
        <taxon>Gunneridae</taxon>
        <taxon>Pentapetalae</taxon>
        <taxon>asterids</taxon>
        <taxon>lamiids</taxon>
        <taxon>Lamiales</taxon>
        <taxon>Oleaceae</taxon>
        <taxon>Forsythieae</taxon>
        <taxon>Abeliophyllum</taxon>
    </lineage>
</organism>
<dbReference type="GO" id="GO:0008270">
    <property type="term" value="F:zinc ion binding"/>
    <property type="evidence" value="ECO:0007669"/>
    <property type="project" value="UniProtKB-UniRule"/>
</dbReference>
<evidence type="ECO:0000256" key="7">
    <source>
        <dbReference type="SAM" id="MobiDB-lite"/>
    </source>
</evidence>
<dbReference type="Pfam" id="PF04434">
    <property type="entry name" value="SWIM"/>
    <property type="match status" value="1"/>
</dbReference>
<keyword evidence="4 6" id="KW-0862">Zinc</keyword>
<keyword evidence="3 5" id="KW-0863">Zinc-finger</keyword>
<evidence type="ECO:0000256" key="6">
    <source>
        <dbReference type="RuleBase" id="RU367018"/>
    </source>
</evidence>
<dbReference type="GO" id="GO:0005634">
    <property type="term" value="C:nucleus"/>
    <property type="evidence" value="ECO:0007669"/>
    <property type="project" value="UniProtKB-SubCell"/>
</dbReference>
<evidence type="ECO:0000256" key="5">
    <source>
        <dbReference type="PROSITE-ProRule" id="PRU00325"/>
    </source>
</evidence>
<gene>
    <name evidence="9" type="ORF">Adt_43306</name>
</gene>
<dbReference type="InterPro" id="IPR006564">
    <property type="entry name" value="Znf_PMZ"/>
</dbReference>
<evidence type="ECO:0000256" key="4">
    <source>
        <dbReference type="ARBA" id="ARBA00022833"/>
    </source>
</evidence>
<dbReference type="PROSITE" id="PS50966">
    <property type="entry name" value="ZF_SWIM"/>
    <property type="match status" value="1"/>
</dbReference>
<comment type="function">
    <text evidence="6">Putative transcription activator involved in regulating light control of development.</text>
</comment>
<accession>A0ABD1PUC2</accession>
<name>A0ABD1PUC2_9LAMI</name>
<feature type="region of interest" description="Disordered" evidence="7">
    <location>
        <begin position="244"/>
        <end position="265"/>
    </location>
</feature>
<feature type="compositionally biased region" description="Polar residues" evidence="7">
    <location>
        <begin position="254"/>
        <end position="263"/>
    </location>
</feature>
<comment type="similarity">
    <text evidence="1 6">Belongs to the FHY3/FAR1 family.</text>
</comment>
<dbReference type="PANTHER" id="PTHR31669:SF62">
    <property type="entry name" value="PROTEIN FAR1-RELATED SEQUENCE 1"/>
    <property type="match status" value="1"/>
</dbReference>
<proteinExistence type="inferred from homology"/>
<dbReference type="SMART" id="SM00575">
    <property type="entry name" value="ZnF_PMZ"/>
    <property type="match status" value="1"/>
</dbReference>
<protein>
    <recommendedName>
        <fullName evidence="6">Protein FAR1-RELATED SEQUENCE</fullName>
    </recommendedName>
</protein>
<keyword evidence="2 6" id="KW-0479">Metal-binding</keyword>
<dbReference type="Pfam" id="PF10551">
    <property type="entry name" value="MULE"/>
    <property type="match status" value="1"/>
</dbReference>
<dbReference type="Pfam" id="PF03101">
    <property type="entry name" value="FAR1"/>
    <property type="match status" value="1"/>
</dbReference>
<dbReference type="Proteomes" id="UP001604336">
    <property type="component" value="Unassembled WGS sequence"/>
</dbReference>
<feature type="domain" description="SWIM-type" evidence="8">
    <location>
        <begin position="602"/>
        <end position="638"/>
    </location>
</feature>
<evidence type="ECO:0000313" key="10">
    <source>
        <dbReference type="Proteomes" id="UP001604336"/>
    </source>
</evidence>
<sequence>MIIDLGLPSGKDGKDKDNGPDVYICMKDARVEGQNGDGTTTSAPSIIVHDKEQVEVILGTSNTKQKVPDRDGVAINFHKYLEPHDNMEFESKEDAFSFYKEYAKSIGFSTIIKASRRSRISGKFIDAKFVCTRYGSKQGPISSENSEPMPIADVTTSVPVKKKRGRRNRSWSKTDCKACVHVKRRQDGRWIVHSFVQEHNHDLFPEQANYLESQNNMDFYENNINALHAVQAKSKKPYMSVSRVSGGMKKTENQKSSNASSGGSHLDFDEGDAQVMLEFLLHMQDKNPNFFYAIDLNQDRRLKNVFWVDAKSRLDYENFGDVVFFDTTYKKNEFKLPFVPFIGMNNHFQFLLLGCGLLGDQSKSTYAWLMQAWIRAMHGQAPKVILTDQDETLKEAIAEVLPHSRHCFCLWHILSKVQEKLGNVMRQHDNFLAKFCKCILKSQTEEHFEYSWWKVVDTFDLRKDAWIQSLYDDRIRWVPTFMKNIFLAGLSTKKRLESISSSLDKCLLRKTTLSAFLHQYKTMQLEKYEDEAKADIETWRKPPGLISPSPYGKQMATRYTHAVFKKFQIEVLGVVACHPKLESEDGSTTTFKVQDFEENQDYSVTWNEKTSDISCTCYLFEYNGFVCRHVMIVLQISGVHSIPDKYILKRWTKDAKSRETMGQVDLVESRVRLYNDICQRAFKLGDEGSISPESYSIAFFALEKALLKCKSINNSVQGSSSEPDHHVFEEVTHGNCTSKTKIRSNIFGKGKVQPEQEVMTKGIIDSWDKMGYLNFRAPAHDCSYGLPESIPGPGQLNSRVSTLGGFCGTPEIVHGVEQLNTVASSSNGYYSNQPSIHGLGQLNPTTPMKDAPCLPQQGLHGLVKYNGQLHFRPHHIQNCFLIHDNLQEDMNKPASAMPQHFGLQACFSGVDNLGTWTGGDE</sequence>
<dbReference type="GO" id="GO:0006355">
    <property type="term" value="P:regulation of DNA-templated transcription"/>
    <property type="evidence" value="ECO:0007669"/>
    <property type="project" value="UniProtKB-UniRule"/>
</dbReference>
<keyword evidence="10" id="KW-1185">Reference proteome</keyword>
<evidence type="ECO:0000259" key="8">
    <source>
        <dbReference type="PROSITE" id="PS50966"/>
    </source>
</evidence>
<dbReference type="PANTHER" id="PTHR31669">
    <property type="entry name" value="PROTEIN FAR1-RELATED SEQUENCE 10-RELATED"/>
    <property type="match status" value="1"/>
</dbReference>
<evidence type="ECO:0000313" key="9">
    <source>
        <dbReference type="EMBL" id="KAL2467455.1"/>
    </source>
</evidence>